<organism evidence="1 2">
    <name type="scientific">Catharanthus roseus</name>
    <name type="common">Madagascar periwinkle</name>
    <name type="synonym">Vinca rosea</name>
    <dbReference type="NCBI Taxonomy" id="4058"/>
    <lineage>
        <taxon>Eukaryota</taxon>
        <taxon>Viridiplantae</taxon>
        <taxon>Streptophyta</taxon>
        <taxon>Embryophyta</taxon>
        <taxon>Tracheophyta</taxon>
        <taxon>Spermatophyta</taxon>
        <taxon>Magnoliopsida</taxon>
        <taxon>eudicotyledons</taxon>
        <taxon>Gunneridae</taxon>
        <taxon>Pentapetalae</taxon>
        <taxon>asterids</taxon>
        <taxon>lamiids</taxon>
        <taxon>Gentianales</taxon>
        <taxon>Apocynaceae</taxon>
        <taxon>Rauvolfioideae</taxon>
        <taxon>Vinceae</taxon>
        <taxon>Catharanthinae</taxon>
        <taxon>Catharanthus</taxon>
    </lineage>
</organism>
<evidence type="ECO:0000313" key="2">
    <source>
        <dbReference type="Proteomes" id="UP001060085"/>
    </source>
</evidence>
<reference evidence="2" key="1">
    <citation type="journal article" date="2023" name="Nat. Plants">
        <title>Single-cell RNA sequencing provides a high-resolution roadmap for understanding the multicellular compartmentation of specialized metabolism.</title>
        <authorList>
            <person name="Sun S."/>
            <person name="Shen X."/>
            <person name="Li Y."/>
            <person name="Li Y."/>
            <person name="Wang S."/>
            <person name="Li R."/>
            <person name="Zhang H."/>
            <person name="Shen G."/>
            <person name="Guo B."/>
            <person name="Wei J."/>
            <person name="Xu J."/>
            <person name="St-Pierre B."/>
            <person name="Chen S."/>
            <person name="Sun C."/>
        </authorList>
    </citation>
    <scope>NUCLEOTIDE SEQUENCE [LARGE SCALE GENOMIC DNA]</scope>
</reference>
<comment type="caution">
    <text evidence="1">The sequence shown here is derived from an EMBL/GenBank/DDBJ whole genome shotgun (WGS) entry which is preliminary data.</text>
</comment>
<proteinExistence type="predicted"/>
<name>A0ACB9ZJM0_CATRO</name>
<evidence type="ECO:0000313" key="1">
    <source>
        <dbReference type="EMBL" id="KAI5647854.1"/>
    </source>
</evidence>
<sequence>MNFADGPLYDSSAYSECKRQPEIPLYAGGIFNDEEQGKLDGVRPAFLLQNLTQNTYFCFSTWVKIRNVTSAPITASLVTEASNQSCIGTVLAKKGCWSFLKGGFVLTSPSNSATLYLKASDGSDINIVLSSSSLQPFSEEQWRLNQQTKINQKRKRAVTIHVSDNNGGRLEGALVRIQQVSKDFPFGSAISKSIIGNMPYQNWFTERFNAAVFENELKWYATEPEPGKINYTVPDQMLEFIRAHQIIARGHNIFWEDPKYTPKWVVNLTENELQSAVNSRIQSLMDKYKGEFIHWDVSNEMLHFDFYEERIGPNATLSFFETAHKSDPLATLFMNDYNVVETCKDVNSTVDNYISRLRELKKGGVTMDGIGLEGHFTVPNLPLMRAILDKLATLRLPIWLTEIDISSSLGQETQAIYLEQVLREGFSHPSVDGIMLWTALNPKGCYQMCLTDENFHNLPAGDIVDMLLQEWQTGILEGQTDDHGLFSFRGFLGEYKVIANYGNNTMNSTFSLSQNDETKHCKTNPEEALYNGGILQNQFPDYQWVAGNKGNRAHLPVLRLKNLAGGGATFYSFSSWVRIQDAESALVRVSLVAQTTVQECIGSVVAKSGCWSFLKGGFVLDSPSSASALYFQERKRAAVIHVSSNKGLKLKGVKITLKQVTKDFHIGAAIGKTLLGNLPYQNWFTKRFTATVFENELKWGTVQSHQNQINYTLADQMMEFVRANKIIVRGRSNIFWEDPMFVPKWVHNLTGSKLHSAVNSRVQSVLSKYKEELIHWDIGQPRFFDTYERRIGRDATMNFIQTAHKADPSATLFINEFNVVETCSDVSSTVDSFIAKIKELKKAGILMKGIGLEGHFSIPNPPFMRAVLDKLATLKLPIWLTEVDISKTFGTEKQAIYLEEVMREAFSHPAVKGIMMWVSLSQKGCYQMCLTDNEFQNLPTGDAVDKLLKEWQTGMLEGQTDDHGSFIFDGFLGEYEVTLKYGKMICKSAPTRPLYNGGILKDEARRSLTIRVHGNETISPAFILYNLTGNTIYSFSSWIKVEGEESSASLKAIFTTDNTTLNCVGTVTAKPKCWSFLKGGFLLDSPSTQVFLYFQKRKRATIIHVSDVNGVRLQGAEVVLEQVSKEFPFGSAIASTIIGNEKYQKWFASRFNAAVFEDELKWYSTEKQPGIVNYSVPDHMLQFARANQIMVRGHNIFWEDPRYTPSWIRNLTGSELKSAVNSRIQSLMQQYKNEFVHWDVNNEMLHFDFYEQKLGPNASLEFFKIAHKADPLATLFMNEYDVVETCNNMNSTVDVYISRLRQLQKSGVTMDGIGLEGHFSMPNPALIRAILDKLATLDLPIWLTEVDISDKFDHETQARYLEVVLREGFSHPSVNGIMLWSALHSNGCYRMCLTDNNFNNLPAGDVVDNVIIEWDTGVIKGETDNHGSFRFHGFLGEFKVSVRYGNRTVKSMFSLCAGDETRHVNVQL</sequence>
<keyword evidence="2" id="KW-1185">Reference proteome</keyword>
<dbReference type="Proteomes" id="UP001060085">
    <property type="component" value="Linkage Group LG08"/>
</dbReference>
<dbReference type="EMBL" id="CM044708">
    <property type="protein sequence ID" value="KAI5647854.1"/>
    <property type="molecule type" value="Genomic_DNA"/>
</dbReference>
<protein>
    <submittedName>
        <fullName evidence="1">Uncharacterized protein</fullName>
    </submittedName>
</protein>
<gene>
    <name evidence="1" type="ORF">M9H77_33859</name>
</gene>
<accession>A0ACB9ZJM0</accession>